<dbReference type="PROSITE" id="PS51350">
    <property type="entry name" value="PTS_HPR_DOM"/>
    <property type="match status" value="1"/>
</dbReference>
<evidence type="ECO:0000256" key="2">
    <source>
        <dbReference type="ARBA" id="ARBA00010736"/>
    </source>
</evidence>
<reference evidence="6 7" key="1">
    <citation type="submission" date="2013-04" db="EMBL/GenBank/DDBJ databases">
        <title>The Genome Sequence of Treponema vincentii F0403.</title>
        <authorList>
            <consortium name="The Broad Institute Genomics Platform"/>
            <person name="Earl A."/>
            <person name="Ward D."/>
            <person name="Feldgarden M."/>
            <person name="Gevers D."/>
            <person name="Leonetti C."/>
            <person name="Izard J."/>
            <person name="Walker B."/>
            <person name="Young S."/>
            <person name="Zeng Q."/>
            <person name="Gargeya S."/>
            <person name="Fitzgerald M."/>
            <person name="Haas B."/>
            <person name="Abouelleil A."/>
            <person name="Allen A.W."/>
            <person name="Alvarado L."/>
            <person name="Arachchi H.M."/>
            <person name="Berlin A.M."/>
            <person name="Chapman S.B."/>
            <person name="Gainer-Dewar J."/>
            <person name="Goldberg J."/>
            <person name="Griggs A."/>
            <person name="Gujja S."/>
            <person name="Hansen M."/>
            <person name="Howarth C."/>
            <person name="Imamovic A."/>
            <person name="Ireland A."/>
            <person name="Larimer J."/>
            <person name="McCowan C."/>
            <person name="Murphy C."/>
            <person name="Pearson M."/>
            <person name="Poon T.W."/>
            <person name="Priest M."/>
            <person name="Roberts A."/>
            <person name="Saif S."/>
            <person name="Shea T."/>
            <person name="Sisk P."/>
            <person name="Sykes S."/>
            <person name="Wortman J."/>
            <person name="Nusbaum C."/>
            <person name="Birren B."/>
        </authorList>
    </citation>
    <scope>NUCLEOTIDE SEQUENCE [LARGE SCALE GENOMIC DNA]</scope>
    <source>
        <strain evidence="6 7">F0403</strain>
    </source>
</reference>
<dbReference type="InterPro" id="IPR001020">
    <property type="entry name" value="PTS_HPr_His_P_site"/>
</dbReference>
<dbReference type="PANTHER" id="PTHR33705">
    <property type="entry name" value="PHOSPHOCARRIER PROTEIN HPR"/>
    <property type="match status" value="1"/>
</dbReference>
<evidence type="ECO:0000313" key="7">
    <source>
        <dbReference type="Proteomes" id="UP000014605"/>
    </source>
</evidence>
<dbReference type="GO" id="GO:0009401">
    <property type="term" value="P:phosphoenolpyruvate-dependent sugar phosphotransferase system"/>
    <property type="evidence" value="ECO:0007669"/>
    <property type="project" value="UniProtKB-KW"/>
</dbReference>
<dbReference type="PROSITE" id="PS00369">
    <property type="entry name" value="PTS_HPR_HIS"/>
    <property type="match status" value="1"/>
</dbReference>
<proteinExistence type="inferred from homology"/>
<feature type="domain" description="HPr" evidence="5">
    <location>
        <begin position="9"/>
        <end position="96"/>
    </location>
</feature>
<dbReference type="CDD" id="cd00367">
    <property type="entry name" value="PTS-HPr_like"/>
    <property type="match status" value="1"/>
</dbReference>
<dbReference type="PATRIC" id="fig|1125702.3.peg.2501"/>
<gene>
    <name evidence="6" type="ORF">HMPREF1222_02418</name>
</gene>
<name>S3L5P8_9SPIR</name>
<evidence type="ECO:0000256" key="1">
    <source>
        <dbReference type="ARBA" id="ARBA00004496"/>
    </source>
</evidence>
<dbReference type="InterPro" id="IPR000032">
    <property type="entry name" value="HPr-like"/>
</dbReference>
<keyword evidence="7" id="KW-1185">Reference proteome</keyword>
<dbReference type="NCBIfam" id="TIGR01003">
    <property type="entry name" value="PTS_HPr_family"/>
    <property type="match status" value="1"/>
</dbReference>
<keyword evidence="3" id="KW-0963">Cytoplasm</keyword>
<dbReference type="Pfam" id="PF00381">
    <property type="entry name" value="PTS-HPr"/>
    <property type="match status" value="1"/>
</dbReference>
<evidence type="ECO:0000256" key="4">
    <source>
        <dbReference type="ARBA" id="ARBA00022683"/>
    </source>
</evidence>
<dbReference type="AlphaFoldDB" id="S3L5P8"/>
<dbReference type="InterPro" id="IPR035895">
    <property type="entry name" value="HPr-like_sf"/>
</dbReference>
<evidence type="ECO:0000256" key="3">
    <source>
        <dbReference type="ARBA" id="ARBA00022490"/>
    </source>
</evidence>
<dbReference type="Gene3D" id="3.30.1340.10">
    <property type="entry name" value="HPr-like"/>
    <property type="match status" value="1"/>
</dbReference>
<dbReference type="SUPFAM" id="SSF55594">
    <property type="entry name" value="HPr-like"/>
    <property type="match status" value="1"/>
</dbReference>
<dbReference type="Proteomes" id="UP000014605">
    <property type="component" value="Unassembled WGS sequence"/>
</dbReference>
<dbReference type="InterPro" id="IPR050399">
    <property type="entry name" value="HPr"/>
</dbReference>
<dbReference type="EMBL" id="ATFC01000013">
    <property type="protein sequence ID" value="EPF45788.1"/>
    <property type="molecule type" value="Genomic_DNA"/>
</dbReference>
<keyword evidence="4" id="KW-0598">Phosphotransferase system</keyword>
<comment type="similarity">
    <text evidence="2">Belongs to the HPr family.</text>
</comment>
<organism evidence="6 7">
    <name type="scientific">Treponema vincentii F0403</name>
    <dbReference type="NCBI Taxonomy" id="1125702"/>
    <lineage>
        <taxon>Bacteria</taxon>
        <taxon>Pseudomonadati</taxon>
        <taxon>Spirochaetota</taxon>
        <taxon>Spirochaetia</taxon>
        <taxon>Spirochaetales</taxon>
        <taxon>Treponemataceae</taxon>
        <taxon>Treponema</taxon>
    </lineage>
</organism>
<comment type="subcellular location">
    <subcellularLocation>
        <location evidence="1">Cytoplasm</location>
    </subcellularLocation>
</comment>
<protein>
    <submittedName>
        <fullName evidence="6">HPr family phosphocarrier</fullName>
    </submittedName>
</protein>
<accession>S3L5P8</accession>
<comment type="caution">
    <text evidence="6">The sequence shown here is derived from an EMBL/GenBank/DDBJ whole genome shotgun (WGS) entry which is preliminary data.</text>
</comment>
<dbReference type="PANTHER" id="PTHR33705:SF2">
    <property type="entry name" value="PHOSPHOCARRIER PROTEIN NPR"/>
    <property type="match status" value="1"/>
</dbReference>
<dbReference type="PRINTS" id="PR00107">
    <property type="entry name" value="PHOSPHOCPHPR"/>
</dbReference>
<evidence type="ECO:0000259" key="5">
    <source>
        <dbReference type="PROSITE" id="PS51350"/>
    </source>
</evidence>
<evidence type="ECO:0000313" key="6">
    <source>
        <dbReference type="EMBL" id="EPF45788.1"/>
    </source>
</evidence>
<dbReference type="GO" id="GO:0005737">
    <property type="term" value="C:cytoplasm"/>
    <property type="evidence" value="ECO:0007669"/>
    <property type="project" value="UniProtKB-SubCell"/>
</dbReference>
<dbReference type="HOGENOM" id="CLU_136230_2_2_12"/>
<sequence length="96" mass="10555">MYVLREEAMVTKKIIVQNRAGIHARPSSLIVQTANKFQSNIMFEKENVTVNAKSIMGVMTMAAGYQTELTLSADGADEAEALAALEQLFAAKFEEE</sequence>